<dbReference type="EMBL" id="CAJNOJ010000070">
    <property type="protein sequence ID" value="CAF1027664.1"/>
    <property type="molecule type" value="Genomic_DNA"/>
</dbReference>
<name>A0A814IQP7_ADIRI</name>
<reference evidence="4" key="1">
    <citation type="submission" date="2021-02" db="EMBL/GenBank/DDBJ databases">
        <authorList>
            <person name="Nowell W R."/>
        </authorList>
    </citation>
    <scope>NUCLEOTIDE SEQUENCE</scope>
</reference>
<dbReference type="GO" id="GO:0016787">
    <property type="term" value="F:hydrolase activity"/>
    <property type="evidence" value="ECO:0007669"/>
    <property type="project" value="UniProtKB-KW"/>
</dbReference>
<evidence type="ECO:0000313" key="4">
    <source>
        <dbReference type="EMBL" id="CAF1027664.1"/>
    </source>
</evidence>
<protein>
    <recommendedName>
        <fullName evidence="3">Alpha/beta hydrolase fold-3 domain-containing protein</fullName>
    </recommendedName>
</protein>
<evidence type="ECO:0000313" key="5">
    <source>
        <dbReference type="Proteomes" id="UP000663852"/>
    </source>
</evidence>
<dbReference type="OrthoDB" id="408631at2759"/>
<dbReference type="Proteomes" id="UP000663852">
    <property type="component" value="Unassembled WGS sequence"/>
</dbReference>
<keyword evidence="2" id="KW-0472">Membrane</keyword>
<keyword evidence="1" id="KW-0378">Hydrolase</keyword>
<dbReference type="PANTHER" id="PTHR48081:SF8">
    <property type="entry name" value="ALPHA_BETA HYDROLASE FOLD-3 DOMAIN-CONTAINING PROTEIN-RELATED"/>
    <property type="match status" value="1"/>
</dbReference>
<organism evidence="4 5">
    <name type="scientific">Adineta ricciae</name>
    <name type="common">Rotifer</name>
    <dbReference type="NCBI Taxonomy" id="249248"/>
    <lineage>
        <taxon>Eukaryota</taxon>
        <taxon>Metazoa</taxon>
        <taxon>Spiralia</taxon>
        <taxon>Gnathifera</taxon>
        <taxon>Rotifera</taxon>
        <taxon>Eurotatoria</taxon>
        <taxon>Bdelloidea</taxon>
        <taxon>Adinetida</taxon>
        <taxon>Adinetidae</taxon>
        <taxon>Adineta</taxon>
    </lineage>
</organism>
<dbReference type="InterPro" id="IPR029058">
    <property type="entry name" value="AB_hydrolase_fold"/>
</dbReference>
<dbReference type="Pfam" id="PF07859">
    <property type="entry name" value="Abhydrolase_3"/>
    <property type="match status" value="1"/>
</dbReference>
<dbReference type="SUPFAM" id="SSF53474">
    <property type="entry name" value="alpha/beta-Hydrolases"/>
    <property type="match status" value="1"/>
</dbReference>
<proteinExistence type="predicted"/>
<comment type="caution">
    <text evidence="4">The sequence shown here is derived from an EMBL/GenBank/DDBJ whole genome shotgun (WGS) entry which is preliminary data.</text>
</comment>
<sequence length="454" mass="51025">MDESTNTSLSLLTIQGLISHQIPPSLVVSVSLLAPGDRCIANSSVDVLSYINTGTEGVYIWSHSYCIRNIYFLPKKRNPTRSMQKGTFSVVKKLFLLVVLLAVAIPIRYGTTDYQHLTLRCLHSILIMKHQLLTDHLRPTLSAEYRAFENLIRLKPVAKIDSSADPVAVVQELRDNFAFDVIIPMPSQCQLDKEVFQYNGRSVDAFWVQHHQYKLQKNSDKILIYVHGGGFVAGNIQKYGGFVCHLSRAFNITVLFVEYHLSPEHQYPAGVEDTITVYRKLLQNDVSPSQLIVMGDSAGGGLTLLTIQGLINRQLPVPRGVMVLSPWADLSTSGESYKRNRDMDIVADIDNFRWILSLLLGRDHSSDSYVDPNLSPLHGSFQGFPSMYVNVGTAELLEDDSRQVAKKAQEAGVNVTIELGAHLMHDYPMFFSYFPEAQTTLNNMKRWVQTVFTK</sequence>
<feature type="domain" description="Alpha/beta hydrolase fold-3" evidence="3">
    <location>
        <begin position="223"/>
        <end position="427"/>
    </location>
</feature>
<evidence type="ECO:0000259" key="3">
    <source>
        <dbReference type="Pfam" id="PF07859"/>
    </source>
</evidence>
<feature type="transmembrane region" description="Helical" evidence="2">
    <location>
        <begin position="90"/>
        <end position="109"/>
    </location>
</feature>
<dbReference type="InterPro" id="IPR050300">
    <property type="entry name" value="GDXG_lipolytic_enzyme"/>
</dbReference>
<gene>
    <name evidence="4" type="ORF">EDS130_LOCUS16237</name>
</gene>
<keyword evidence="2" id="KW-1133">Transmembrane helix</keyword>
<dbReference type="AlphaFoldDB" id="A0A814IQP7"/>
<dbReference type="Gene3D" id="3.40.50.1820">
    <property type="entry name" value="alpha/beta hydrolase"/>
    <property type="match status" value="1"/>
</dbReference>
<evidence type="ECO:0000256" key="2">
    <source>
        <dbReference type="SAM" id="Phobius"/>
    </source>
</evidence>
<dbReference type="PANTHER" id="PTHR48081">
    <property type="entry name" value="AB HYDROLASE SUPERFAMILY PROTEIN C4A8.06C"/>
    <property type="match status" value="1"/>
</dbReference>
<accession>A0A814IQP7</accession>
<keyword evidence="2" id="KW-0812">Transmembrane</keyword>
<dbReference type="InterPro" id="IPR013094">
    <property type="entry name" value="AB_hydrolase_3"/>
</dbReference>
<evidence type="ECO:0000256" key="1">
    <source>
        <dbReference type="ARBA" id="ARBA00022801"/>
    </source>
</evidence>